<dbReference type="RefSeq" id="WP_169525742.1">
    <property type="nucleotide sequence ID" value="NZ_JAAMPU010000095.1"/>
</dbReference>
<accession>A0A972FJ57</accession>
<dbReference type="Gene3D" id="2.180.10.10">
    <property type="entry name" value="RHS repeat-associated core"/>
    <property type="match status" value="1"/>
</dbReference>
<comment type="caution">
    <text evidence="2">The sequence shown here is derived from an EMBL/GenBank/DDBJ whole genome shotgun (WGS) entry which is preliminary data.</text>
</comment>
<evidence type="ECO:0000313" key="2">
    <source>
        <dbReference type="EMBL" id="NMH26733.1"/>
    </source>
</evidence>
<feature type="chain" id="PRO_5037054090" description="YD repeat-containing protein" evidence="1">
    <location>
        <begin position="23"/>
        <end position="256"/>
    </location>
</feature>
<dbReference type="PROSITE" id="PS51257">
    <property type="entry name" value="PROKAR_LIPOPROTEIN"/>
    <property type="match status" value="1"/>
</dbReference>
<keyword evidence="3" id="KW-1185">Reference proteome</keyword>
<protein>
    <recommendedName>
        <fullName evidence="4">YD repeat-containing protein</fullName>
    </recommendedName>
</protein>
<dbReference type="AlphaFoldDB" id="A0A972FJ57"/>
<gene>
    <name evidence="2" type="ORF">G6047_01710</name>
</gene>
<evidence type="ECO:0000256" key="1">
    <source>
        <dbReference type="SAM" id="SignalP"/>
    </source>
</evidence>
<sequence>MKNSYLLISAFLLLLVSCTSESDTTPSPEVNPKLRLIQKSITTGWSGESVTSVWNYDGQKLVSIISDNGSEQHFTYNDNLIVSVESSNEFGEVTTDSYEYDDQGRITTHLDISADWGRKQVYEYAPDGSISVTQYFGSDESQTQIVMQGVLLMQNGEITHTKTLNVDSGYGRICDYTYDTHNTPTRNIIGYDKISSLLSTNQKGIFHNVLTNTQTTEGQDPVLVTKTYVYDSLDFPLRIVSSDPLDGDSGITEYIY</sequence>
<dbReference type="Proteomes" id="UP000712080">
    <property type="component" value="Unassembled WGS sequence"/>
</dbReference>
<keyword evidence="1" id="KW-0732">Signal</keyword>
<evidence type="ECO:0000313" key="3">
    <source>
        <dbReference type="Proteomes" id="UP000712080"/>
    </source>
</evidence>
<feature type="signal peptide" evidence="1">
    <location>
        <begin position="1"/>
        <end position="22"/>
    </location>
</feature>
<reference evidence="2" key="1">
    <citation type="submission" date="2020-02" db="EMBL/GenBank/DDBJ databases">
        <title>Flavobacterium sp. genome.</title>
        <authorList>
            <person name="Jung H.S."/>
            <person name="Baek J.H."/>
            <person name="Jeon C.O."/>
        </authorList>
    </citation>
    <scope>NUCLEOTIDE SEQUENCE</scope>
    <source>
        <strain evidence="2">SE-s28</strain>
    </source>
</reference>
<name>A0A972FJ57_9FLAO</name>
<proteinExistence type="predicted"/>
<evidence type="ECO:0008006" key="4">
    <source>
        <dbReference type="Google" id="ProtNLM"/>
    </source>
</evidence>
<dbReference type="EMBL" id="JAAMPU010000095">
    <property type="protein sequence ID" value="NMH26733.1"/>
    <property type="molecule type" value="Genomic_DNA"/>
</dbReference>
<organism evidence="2 3">
    <name type="scientific">Flavobacterium silvaticum</name>
    <dbReference type="NCBI Taxonomy" id="1852020"/>
    <lineage>
        <taxon>Bacteria</taxon>
        <taxon>Pseudomonadati</taxon>
        <taxon>Bacteroidota</taxon>
        <taxon>Flavobacteriia</taxon>
        <taxon>Flavobacteriales</taxon>
        <taxon>Flavobacteriaceae</taxon>
        <taxon>Flavobacterium</taxon>
    </lineage>
</organism>